<dbReference type="EMBL" id="HBUE01119776">
    <property type="protein sequence ID" value="CAG6491852.1"/>
    <property type="molecule type" value="Transcribed_RNA"/>
</dbReference>
<proteinExistence type="predicted"/>
<dbReference type="EMBL" id="HBUE01119770">
    <property type="protein sequence ID" value="CAG6491843.1"/>
    <property type="molecule type" value="Transcribed_RNA"/>
</dbReference>
<accession>A0A8D8CEI0</accession>
<dbReference type="EMBL" id="HBUE01119773">
    <property type="protein sequence ID" value="CAG6491850.1"/>
    <property type="molecule type" value="Transcribed_RNA"/>
</dbReference>
<name>A0A8D8CEI0_CULPI</name>
<dbReference type="EMBL" id="HBUE01119778">
    <property type="protein sequence ID" value="CAG6491858.1"/>
    <property type="molecule type" value="Transcribed_RNA"/>
</dbReference>
<sequence length="127" mass="13927">MFREDYGSGVCRARDAVQRPNQAARLAVPDGQPVPLGQHDDRRRNRSASVLLRSVLFPAVPELHVGEPMMSGGRYSAAREEKVVIVAQIVTTRPHSSQQQQQPERPLGGGVRPHLGRVLSLSLCSNI</sequence>
<feature type="compositionally biased region" description="Polar residues" evidence="1">
    <location>
        <begin position="91"/>
        <end position="103"/>
    </location>
</feature>
<dbReference type="EMBL" id="HBUE01119767">
    <property type="protein sequence ID" value="CAG6491834.1"/>
    <property type="molecule type" value="Transcribed_RNA"/>
</dbReference>
<evidence type="ECO:0000256" key="1">
    <source>
        <dbReference type="SAM" id="MobiDB-lite"/>
    </source>
</evidence>
<dbReference type="EMBL" id="HBUE01119777">
    <property type="protein sequence ID" value="CAG6491855.1"/>
    <property type="molecule type" value="Transcribed_RNA"/>
</dbReference>
<feature type="region of interest" description="Disordered" evidence="1">
    <location>
        <begin position="21"/>
        <end position="45"/>
    </location>
</feature>
<dbReference type="EMBL" id="HBUE01119771">
    <property type="protein sequence ID" value="CAG6491846.1"/>
    <property type="molecule type" value="Transcribed_RNA"/>
</dbReference>
<dbReference type="EMBL" id="HBUE01119768">
    <property type="protein sequence ID" value="CAG6491837.1"/>
    <property type="molecule type" value="Transcribed_RNA"/>
</dbReference>
<protein>
    <submittedName>
        <fullName evidence="2">(northern house mosquito) hypothetical protein</fullName>
    </submittedName>
</protein>
<dbReference type="AlphaFoldDB" id="A0A8D8CEI0"/>
<organism evidence="2">
    <name type="scientific">Culex pipiens</name>
    <name type="common">House mosquito</name>
    <dbReference type="NCBI Taxonomy" id="7175"/>
    <lineage>
        <taxon>Eukaryota</taxon>
        <taxon>Metazoa</taxon>
        <taxon>Ecdysozoa</taxon>
        <taxon>Arthropoda</taxon>
        <taxon>Hexapoda</taxon>
        <taxon>Insecta</taxon>
        <taxon>Pterygota</taxon>
        <taxon>Neoptera</taxon>
        <taxon>Endopterygota</taxon>
        <taxon>Diptera</taxon>
        <taxon>Nematocera</taxon>
        <taxon>Culicoidea</taxon>
        <taxon>Culicidae</taxon>
        <taxon>Culicinae</taxon>
        <taxon>Culicini</taxon>
        <taxon>Culex</taxon>
        <taxon>Culex</taxon>
    </lineage>
</organism>
<feature type="region of interest" description="Disordered" evidence="1">
    <location>
        <begin position="91"/>
        <end position="113"/>
    </location>
</feature>
<dbReference type="EMBL" id="HBUE01119769">
    <property type="protein sequence ID" value="CAG6491840.1"/>
    <property type="molecule type" value="Transcribed_RNA"/>
</dbReference>
<evidence type="ECO:0000313" key="2">
    <source>
        <dbReference type="EMBL" id="CAG6491837.1"/>
    </source>
</evidence>
<reference evidence="2" key="1">
    <citation type="submission" date="2021-05" db="EMBL/GenBank/DDBJ databases">
        <authorList>
            <person name="Alioto T."/>
            <person name="Alioto T."/>
            <person name="Gomez Garrido J."/>
        </authorList>
    </citation>
    <scope>NUCLEOTIDE SEQUENCE</scope>
</reference>